<keyword evidence="1" id="KW-0732">Signal</keyword>
<dbReference type="GO" id="GO:0043448">
    <property type="term" value="P:alkane catabolic process"/>
    <property type="evidence" value="ECO:0007669"/>
    <property type="project" value="TreeGrafter"/>
</dbReference>
<evidence type="ECO:0000313" key="2">
    <source>
        <dbReference type="EMBL" id="QJW88182.1"/>
    </source>
</evidence>
<dbReference type="RefSeq" id="WP_171738015.1">
    <property type="nucleotide sequence ID" value="NZ_CP053435.1"/>
</dbReference>
<dbReference type="AlphaFoldDB" id="A0A6M5Y660"/>
<organism evidence="2 3">
    <name type="scientific">Spirosoma taeanense</name>
    <dbReference type="NCBI Taxonomy" id="2735870"/>
    <lineage>
        <taxon>Bacteria</taxon>
        <taxon>Pseudomonadati</taxon>
        <taxon>Bacteroidota</taxon>
        <taxon>Cytophagia</taxon>
        <taxon>Cytophagales</taxon>
        <taxon>Cytophagaceae</taxon>
        <taxon>Spirosoma</taxon>
    </lineage>
</organism>
<protein>
    <recommendedName>
        <fullName evidence="4">Lipoprotein with Yx(FWY)xxD motif</fullName>
    </recommendedName>
</protein>
<feature type="signal peptide" evidence="1">
    <location>
        <begin position="1"/>
        <end position="23"/>
    </location>
</feature>
<feature type="chain" id="PRO_5026864231" description="Lipoprotein with Yx(FWY)xxD motif" evidence="1">
    <location>
        <begin position="24"/>
        <end position="278"/>
    </location>
</feature>
<dbReference type="Proteomes" id="UP000502756">
    <property type="component" value="Chromosome"/>
</dbReference>
<dbReference type="KEGG" id="stae:HNV11_01685"/>
<dbReference type="PROSITE" id="PS51257">
    <property type="entry name" value="PROKAR_LIPOPROTEIN"/>
    <property type="match status" value="1"/>
</dbReference>
<dbReference type="Pfam" id="PF03640">
    <property type="entry name" value="Lipoprotein_15"/>
    <property type="match status" value="3"/>
</dbReference>
<proteinExistence type="predicted"/>
<dbReference type="InterPro" id="IPR005297">
    <property type="entry name" value="Lipoprotein_repeat"/>
</dbReference>
<gene>
    <name evidence="2" type="ORF">HNV11_01685</name>
</gene>
<dbReference type="EMBL" id="CP053435">
    <property type="protein sequence ID" value="QJW88182.1"/>
    <property type="molecule type" value="Genomic_DNA"/>
</dbReference>
<name>A0A6M5Y660_9BACT</name>
<dbReference type="PANTHER" id="PTHR39335:SF1">
    <property type="entry name" value="BLL4220 PROTEIN"/>
    <property type="match status" value="1"/>
</dbReference>
<evidence type="ECO:0000313" key="3">
    <source>
        <dbReference type="Proteomes" id="UP000502756"/>
    </source>
</evidence>
<keyword evidence="3" id="KW-1185">Reference proteome</keyword>
<evidence type="ECO:0008006" key="4">
    <source>
        <dbReference type="Google" id="ProtNLM"/>
    </source>
</evidence>
<dbReference type="PANTHER" id="PTHR39335">
    <property type="entry name" value="BLL4220 PROTEIN"/>
    <property type="match status" value="1"/>
</dbReference>
<accession>A0A6M5Y660</accession>
<reference evidence="2 3" key="1">
    <citation type="submission" date="2020-05" db="EMBL/GenBank/DDBJ databases">
        <title>Genome sequencing of Spirosoma sp. TS118.</title>
        <authorList>
            <person name="Lee J.-H."/>
            <person name="Jeong S."/>
            <person name="Zhao L."/>
            <person name="Jung J.-H."/>
            <person name="Kim M.-K."/>
            <person name="Lim S."/>
        </authorList>
    </citation>
    <scope>NUCLEOTIDE SEQUENCE [LARGE SCALE GENOMIC DNA]</scope>
    <source>
        <strain evidence="2 3">TS118</strain>
    </source>
</reference>
<evidence type="ECO:0000256" key="1">
    <source>
        <dbReference type="SAM" id="SignalP"/>
    </source>
</evidence>
<sequence>MIRLTFSARSLTLAALLTVAAFACKQDDSAPPAPDLALGTTSLGRVLTGEGGRTLYFFAPDANGSANCAGTCKDNWPVFFKETPTMSSDLTAADFTTITRTDGSKQTAYKGWPLYYFKNDGKAGDVNGEDVNSVWFVAKPNYTVLIGSGQLKGQDGKLYTSDYKEGTGNSLYLTDNVGRTLYGFVNDKKNKNNYTKADLSNEAAWPIFEGPLNEIPSTLNKADFATITVFGRTQVTYKGWPLYYFGGDQNLRGNTKGVSVPRPGVWPIVNEATVEAPL</sequence>